<dbReference type="PANTHER" id="PTHR19446">
    <property type="entry name" value="REVERSE TRANSCRIPTASES"/>
    <property type="match status" value="1"/>
</dbReference>
<organism evidence="2 3">
    <name type="scientific">Lasius niger</name>
    <name type="common">Black garden ant</name>
    <dbReference type="NCBI Taxonomy" id="67767"/>
    <lineage>
        <taxon>Eukaryota</taxon>
        <taxon>Metazoa</taxon>
        <taxon>Ecdysozoa</taxon>
        <taxon>Arthropoda</taxon>
        <taxon>Hexapoda</taxon>
        <taxon>Insecta</taxon>
        <taxon>Pterygota</taxon>
        <taxon>Neoptera</taxon>
        <taxon>Endopterygota</taxon>
        <taxon>Hymenoptera</taxon>
        <taxon>Apocrita</taxon>
        <taxon>Aculeata</taxon>
        <taxon>Formicoidea</taxon>
        <taxon>Formicidae</taxon>
        <taxon>Formicinae</taxon>
        <taxon>Lasius</taxon>
        <taxon>Lasius</taxon>
    </lineage>
</organism>
<feature type="domain" description="Reverse transcriptase" evidence="1">
    <location>
        <begin position="196"/>
        <end position="470"/>
    </location>
</feature>
<dbReference type="PROSITE" id="PS50878">
    <property type="entry name" value="RT_POL"/>
    <property type="match status" value="1"/>
</dbReference>
<dbReference type="Pfam" id="PF00078">
    <property type="entry name" value="RVT_1"/>
    <property type="match status" value="1"/>
</dbReference>
<evidence type="ECO:0000259" key="1">
    <source>
        <dbReference type="PROSITE" id="PS50878"/>
    </source>
</evidence>
<accession>A0A0J7K366</accession>
<dbReference type="SUPFAM" id="SSF56672">
    <property type="entry name" value="DNA/RNA polymerases"/>
    <property type="match status" value="1"/>
</dbReference>
<dbReference type="CDD" id="cd01650">
    <property type="entry name" value="RT_nLTR_like"/>
    <property type="match status" value="1"/>
</dbReference>
<sequence>MIEAVLMADGGEAKGDLDEHRTWLLKTMEKACNAAMPKVKARSPRKAYWWSEEIAKLRRVSDHARRTVRRRKRKSKARAWKELLSSLDEDPWGRPYRMVLNKLRGGTAPITETLDPQLINRVIDTLFPHVEEKEDLIPVREWEWDGGIMGVTGGELRDAVRKIKNGKAPGPDGIYGKAWVLAHRGLAKPMRHLYTECFRMGIFSREWKEAHVVLLPKQGKPKDSPSAYRPICLLDEAGKILEKIIANRLVYHLSRDGPNLSEEQYGFRAGRSTIDAVLRVRSIAEAVTEGGGVLLAVSLDISNAFNTLPWHRVGEALRYHRVPPYLVAILRDYFRDRMLAYTDRDAEERRRRMSCGVPQGSVLGPLMWNLAYDVVLWTALPLGYHAICYADDTLVMAGGETWEEATARANLAMARVVRLIKQIGLKVAPQKTEAVFMHNGSQGMPPKAQITVENTPVEMETHMKYLGLHLDGKWSFGEHFLQISPRVERAAMALCRLLPNLGGPDESVRRLYAGTVHSMLMYGAPVWAEKLEATRKAKDAMHQLQKRVANRICRDYCTFS</sequence>
<dbReference type="AlphaFoldDB" id="A0A0J7K366"/>
<dbReference type="STRING" id="67767.A0A0J7K366"/>
<dbReference type="InterPro" id="IPR000477">
    <property type="entry name" value="RT_dom"/>
</dbReference>
<evidence type="ECO:0000313" key="2">
    <source>
        <dbReference type="EMBL" id="KMQ84759.1"/>
    </source>
</evidence>
<dbReference type="OrthoDB" id="7555213at2759"/>
<keyword evidence="2" id="KW-0548">Nucleotidyltransferase</keyword>
<reference evidence="2 3" key="1">
    <citation type="submission" date="2015-04" db="EMBL/GenBank/DDBJ databases">
        <title>Lasius niger genome sequencing.</title>
        <authorList>
            <person name="Konorov E.A."/>
            <person name="Nikitin M.A."/>
            <person name="Kirill M.V."/>
            <person name="Chang P."/>
        </authorList>
    </citation>
    <scope>NUCLEOTIDE SEQUENCE [LARGE SCALE GENOMIC DNA]</scope>
    <source>
        <tissue evidence="2">Whole</tissue>
    </source>
</reference>
<comment type="caution">
    <text evidence="2">The sequence shown here is derived from an EMBL/GenBank/DDBJ whole genome shotgun (WGS) entry which is preliminary data.</text>
</comment>
<keyword evidence="3" id="KW-1185">Reference proteome</keyword>
<dbReference type="GO" id="GO:0003964">
    <property type="term" value="F:RNA-directed DNA polymerase activity"/>
    <property type="evidence" value="ECO:0007669"/>
    <property type="project" value="UniProtKB-KW"/>
</dbReference>
<keyword evidence="2" id="KW-0695">RNA-directed DNA polymerase</keyword>
<dbReference type="Proteomes" id="UP000036403">
    <property type="component" value="Unassembled WGS sequence"/>
</dbReference>
<proteinExistence type="predicted"/>
<dbReference type="InterPro" id="IPR043502">
    <property type="entry name" value="DNA/RNA_pol_sf"/>
</dbReference>
<name>A0A0J7K366_LASNI</name>
<dbReference type="PaxDb" id="67767-A0A0J7K366"/>
<dbReference type="EMBL" id="LBMM01015565">
    <property type="protein sequence ID" value="KMQ84759.1"/>
    <property type="molecule type" value="Genomic_DNA"/>
</dbReference>
<protein>
    <submittedName>
        <fullName evidence="2">Reverse transcriptase</fullName>
    </submittedName>
</protein>
<gene>
    <name evidence="2" type="ORF">RF55_17184</name>
</gene>
<keyword evidence="2" id="KW-0808">Transferase</keyword>
<evidence type="ECO:0000313" key="3">
    <source>
        <dbReference type="Proteomes" id="UP000036403"/>
    </source>
</evidence>